<organism evidence="3 4">
    <name type="scientific">Rhynchosporium agropyri</name>
    <dbReference type="NCBI Taxonomy" id="914238"/>
    <lineage>
        <taxon>Eukaryota</taxon>
        <taxon>Fungi</taxon>
        <taxon>Dikarya</taxon>
        <taxon>Ascomycota</taxon>
        <taxon>Pezizomycotina</taxon>
        <taxon>Leotiomycetes</taxon>
        <taxon>Helotiales</taxon>
        <taxon>Ploettnerulaceae</taxon>
        <taxon>Rhynchosporium</taxon>
    </lineage>
</organism>
<feature type="compositionally biased region" description="Basic and acidic residues" evidence="1">
    <location>
        <begin position="940"/>
        <end position="951"/>
    </location>
</feature>
<dbReference type="InterPro" id="IPR052577">
    <property type="entry name" value="VWA7"/>
</dbReference>
<keyword evidence="2" id="KW-0732">Signal</keyword>
<feature type="region of interest" description="Disordered" evidence="1">
    <location>
        <begin position="706"/>
        <end position="969"/>
    </location>
</feature>
<dbReference type="Pfam" id="PF07217">
    <property type="entry name" value="Het-C"/>
    <property type="match status" value="1"/>
</dbReference>
<feature type="compositionally biased region" description="Basic and acidic residues" evidence="1">
    <location>
        <begin position="923"/>
        <end position="932"/>
    </location>
</feature>
<dbReference type="InterPro" id="IPR010816">
    <property type="entry name" value="Het-C"/>
</dbReference>
<dbReference type="PANTHER" id="PTHR14905:SF11">
    <property type="entry name" value="TINC (EUROFUNG)"/>
    <property type="match status" value="1"/>
</dbReference>
<feature type="chain" id="PRO_5009446593" evidence="2">
    <location>
        <begin position="26"/>
        <end position="969"/>
    </location>
</feature>
<evidence type="ECO:0000313" key="4">
    <source>
        <dbReference type="Proteomes" id="UP000178912"/>
    </source>
</evidence>
<keyword evidence="4" id="KW-1185">Reference proteome</keyword>
<sequence>MPSYSSTTLLVTIAVVLLFARPASAFGAGNIAAVAKIEGSNWRHGDIEDTLLTLLMSRAAGGKKFDKISVARVYFGNWLRDYSQAIDVGTVKYVSAEAIRILLWVLGFMTFGFGTKEFEVTTERLGCYRPEDHIDNPKDYADNIDATQYDHRLRGPVDERVELAVDPYTGLKNYIANERAGCMTSALHVRQLFGRCIQLGRSYNRSRNKDELYESLRLLGTALHCLEDYSAHSNYTELALIEMGERDIFPHVGRRTMMRLQGARSEVFPIVTGTFGGVDFLHSVMGEVSDKATQSEIQELEGTIQQQANGDTSLLQDLLDKIPKGIFGDKDQGGKAEELKMNATEAQMHQTRVSPRQPEEFTIQMQAVAAQIKPIMAWHDEIMLSITEAIEKIPILPNLIEQLEGQVNMFVFSLIAPFVLPIISQIKNELNTGSSEIIQSSKDKQLIVFHDDNCSDPTHSMLSKDHFSNVLNEPAGKIASEVLKWVVPQIIQCMDDERVDVDRTINRIIAGVFHHPAQRNLGDDGASDGRRAMFQVVEQWWQSQGYNQNELRQQLSRNGVMNGENHKPGVQDSGHGCCKSLGMAKSSGGASGTAAGALMGGIQSALSGGGSGGFGSSSGGYGSGQNQAVNQEISTFASEVAGGGALGGIIGSLAGGLGGSLLSGAFGGSDEPETKKYQQKGYNQSGEYQQTTTEYGRSGNQYAQAEYTQTQRQDGGRQQEYQRYEQDSQGGSRFEQRREERPQGGSYEQSERQEYGGGYQQPSRQQYGGQTGYGGGYQESTRQQYSGQESYQEPARQEYGGQTGYGGIGYQEPVRQQYSQPQREEYGGAARGYGEQPSYGGGNEAGWGQPERRNSRGSRNSSKEREQYGGRRNKSPDSDDEKKQRRRQKSPDSDDEKKQRRRQKSPDSGDERRGGYGRGGRQKSPDSDEEKKYKKRNKSRDRSGSRDRRGSNEYGGGRRKKSDEYERRW</sequence>
<name>A0A1E1KXS7_9HELO</name>
<gene>
    <name evidence="3" type="ORF">RAG0_09936</name>
</gene>
<feature type="region of interest" description="Disordered" evidence="1">
    <location>
        <begin position="668"/>
        <end position="690"/>
    </location>
</feature>
<evidence type="ECO:0000256" key="2">
    <source>
        <dbReference type="SAM" id="SignalP"/>
    </source>
</evidence>
<dbReference type="OrthoDB" id="2506204at2759"/>
<feature type="compositionally biased region" description="Basic and acidic residues" evidence="1">
    <location>
        <begin position="861"/>
        <end position="914"/>
    </location>
</feature>
<protein>
    <submittedName>
        <fullName evidence="3">Related to Het-c protein</fullName>
    </submittedName>
</protein>
<dbReference type="AlphaFoldDB" id="A0A1E1KXS7"/>
<dbReference type="EMBL" id="FJUX01000059">
    <property type="protein sequence ID" value="CZT03050.1"/>
    <property type="molecule type" value="Genomic_DNA"/>
</dbReference>
<evidence type="ECO:0000256" key="1">
    <source>
        <dbReference type="SAM" id="MobiDB-lite"/>
    </source>
</evidence>
<feature type="compositionally biased region" description="Polar residues" evidence="1">
    <location>
        <begin position="680"/>
        <end position="690"/>
    </location>
</feature>
<dbReference type="PANTHER" id="PTHR14905">
    <property type="entry name" value="NG37"/>
    <property type="match status" value="1"/>
</dbReference>
<feature type="compositionally biased region" description="Basic and acidic residues" evidence="1">
    <location>
        <begin position="714"/>
        <end position="726"/>
    </location>
</feature>
<proteinExistence type="predicted"/>
<feature type="signal peptide" evidence="2">
    <location>
        <begin position="1"/>
        <end position="25"/>
    </location>
</feature>
<evidence type="ECO:0000313" key="3">
    <source>
        <dbReference type="EMBL" id="CZT03050.1"/>
    </source>
</evidence>
<accession>A0A1E1KXS7</accession>
<dbReference type="Proteomes" id="UP000178912">
    <property type="component" value="Unassembled WGS sequence"/>
</dbReference>
<reference evidence="4" key="1">
    <citation type="submission" date="2016-03" db="EMBL/GenBank/DDBJ databases">
        <authorList>
            <person name="Guldener U."/>
        </authorList>
    </citation>
    <scope>NUCLEOTIDE SEQUENCE [LARGE SCALE GENOMIC DNA]</scope>
    <source>
        <strain evidence="4">04CH-RAC-A.6.1</strain>
    </source>
</reference>
<feature type="compositionally biased region" description="Polar residues" evidence="1">
    <location>
        <begin position="779"/>
        <end position="791"/>
    </location>
</feature>